<evidence type="ECO:0000313" key="1">
    <source>
        <dbReference type="EMBL" id="MBK4738790.1"/>
    </source>
</evidence>
<dbReference type="Proteomes" id="UP000622890">
    <property type="component" value="Unassembled WGS sequence"/>
</dbReference>
<name>A0A934W9E9_9BURK</name>
<dbReference type="AlphaFoldDB" id="A0A934W9E9"/>
<protein>
    <submittedName>
        <fullName evidence="1">Uncharacterized protein</fullName>
    </submittedName>
</protein>
<dbReference type="RefSeq" id="WP_200598163.1">
    <property type="nucleotide sequence ID" value="NZ_JAEPBG010000027.1"/>
</dbReference>
<dbReference type="EMBL" id="JAEPBG010000027">
    <property type="protein sequence ID" value="MBK4738790.1"/>
    <property type="molecule type" value="Genomic_DNA"/>
</dbReference>
<evidence type="ECO:0000313" key="2">
    <source>
        <dbReference type="Proteomes" id="UP000622890"/>
    </source>
</evidence>
<organism evidence="1 2">
    <name type="scientific">Noviherbaspirillum pedocola</name>
    <dbReference type="NCBI Taxonomy" id="2801341"/>
    <lineage>
        <taxon>Bacteria</taxon>
        <taxon>Pseudomonadati</taxon>
        <taxon>Pseudomonadota</taxon>
        <taxon>Betaproteobacteria</taxon>
        <taxon>Burkholderiales</taxon>
        <taxon>Oxalobacteraceae</taxon>
        <taxon>Noviherbaspirillum</taxon>
    </lineage>
</organism>
<accession>A0A934W9E9</accession>
<keyword evidence="2" id="KW-1185">Reference proteome</keyword>
<proteinExistence type="predicted"/>
<gene>
    <name evidence="1" type="ORF">JJB74_29615</name>
</gene>
<comment type="caution">
    <text evidence="1">The sequence shown here is derived from an EMBL/GenBank/DDBJ whole genome shotgun (WGS) entry which is preliminary data.</text>
</comment>
<sequence length="82" mass="8826">MNTKHALDAVWATTVRAAQRLADRLWEAALPILAKACVSAVGHPSPTTGFMLAVALELSVRLVRHPLVRAISHAGARVWGLH</sequence>
<reference evidence="1" key="1">
    <citation type="submission" date="2021-01" db="EMBL/GenBank/DDBJ databases">
        <title>Genome sequence of strain Noviherbaspirillum sp. DKR-6.</title>
        <authorList>
            <person name="Chaudhary D.K."/>
        </authorList>
    </citation>
    <scope>NUCLEOTIDE SEQUENCE</scope>
    <source>
        <strain evidence="1">DKR-6</strain>
    </source>
</reference>